<comment type="caution">
    <text evidence="10">The sequence shown here is derived from an EMBL/GenBank/DDBJ whole genome shotgun (WGS) entry which is preliminary data.</text>
</comment>
<evidence type="ECO:0000256" key="1">
    <source>
        <dbReference type="ARBA" id="ARBA00001947"/>
    </source>
</evidence>
<proteinExistence type="inferred from homology"/>
<evidence type="ECO:0000256" key="4">
    <source>
        <dbReference type="ARBA" id="ARBA00022723"/>
    </source>
</evidence>
<dbReference type="Proteomes" id="UP000681356">
    <property type="component" value="Unassembled WGS sequence"/>
</dbReference>
<accession>A0A8J8B6Z8</accession>
<feature type="domain" description="MsrB" evidence="9">
    <location>
        <begin position="33"/>
        <end position="155"/>
    </location>
</feature>
<dbReference type="FunFam" id="2.170.150.20:FF:000001">
    <property type="entry name" value="Peptide methionine sulfoxide reductase MsrB"/>
    <property type="match status" value="1"/>
</dbReference>
<dbReference type="InterPro" id="IPR028427">
    <property type="entry name" value="Met_Sox_Rdtase_MsrB"/>
</dbReference>
<evidence type="ECO:0000313" key="11">
    <source>
        <dbReference type="Proteomes" id="UP000681356"/>
    </source>
</evidence>
<gene>
    <name evidence="10" type="primary">msrB</name>
    <name evidence="10" type="ORF">KB874_03395</name>
</gene>
<dbReference type="EC" id="1.8.4.12" evidence="3"/>
<evidence type="ECO:0000256" key="3">
    <source>
        <dbReference type="ARBA" id="ARBA00012499"/>
    </source>
</evidence>
<reference evidence="10" key="1">
    <citation type="submission" date="2021-04" db="EMBL/GenBank/DDBJ databases">
        <authorList>
            <person name="Yoon J."/>
        </authorList>
    </citation>
    <scope>NUCLEOTIDE SEQUENCE</scope>
    <source>
        <strain evidence="10">KMU-90</strain>
    </source>
</reference>
<evidence type="ECO:0000313" key="10">
    <source>
        <dbReference type="EMBL" id="MBS0123169.1"/>
    </source>
</evidence>
<dbReference type="PROSITE" id="PS51790">
    <property type="entry name" value="MSRB"/>
    <property type="match status" value="1"/>
</dbReference>
<keyword evidence="5" id="KW-0862">Zinc</keyword>
<feature type="signal peptide" evidence="8">
    <location>
        <begin position="1"/>
        <end position="22"/>
    </location>
</feature>
<dbReference type="PANTHER" id="PTHR10173:SF57">
    <property type="entry name" value="PEPTIDE-METHIONINE (R)-S-OXIDE REDUCTASE"/>
    <property type="match status" value="1"/>
</dbReference>
<dbReference type="SUPFAM" id="SSF51316">
    <property type="entry name" value="Mss4-like"/>
    <property type="match status" value="1"/>
</dbReference>
<sequence>MQRRSFLGIAAAALGLASQGRAAGGTFPLTRTEAEWRAMLSDAEYHVMRDHGTERAFSSPLDKNTRAGTYHCRGCDQALYSSAHKYDSGTGWPSFWQPIRADAIGTQADRSFFMTRTECHCSNCGSHLGHIFDDGPQPTGLRHCLNGVSLTFRAA</sequence>
<evidence type="ECO:0000256" key="2">
    <source>
        <dbReference type="ARBA" id="ARBA00007174"/>
    </source>
</evidence>
<organism evidence="10 11">
    <name type="scientific">Thetidibacter halocola</name>
    <dbReference type="NCBI Taxonomy" id="2827239"/>
    <lineage>
        <taxon>Bacteria</taxon>
        <taxon>Pseudomonadati</taxon>
        <taxon>Pseudomonadota</taxon>
        <taxon>Alphaproteobacteria</taxon>
        <taxon>Rhodobacterales</taxon>
        <taxon>Roseobacteraceae</taxon>
        <taxon>Thetidibacter</taxon>
    </lineage>
</organism>
<dbReference type="PANTHER" id="PTHR10173">
    <property type="entry name" value="METHIONINE SULFOXIDE REDUCTASE"/>
    <property type="match status" value="1"/>
</dbReference>
<keyword evidence="4" id="KW-0479">Metal-binding</keyword>
<evidence type="ECO:0000259" key="9">
    <source>
        <dbReference type="PROSITE" id="PS51790"/>
    </source>
</evidence>
<dbReference type="GO" id="GO:0006979">
    <property type="term" value="P:response to oxidative stress"/>
    <property type="evidence" value="ECO:0007669"/>
    <property type="project" value="InterPro"/>
</dbReference>
<keyword evidence="8" id="KW-0732">Signal</keyword>
<dbReference type="GO" id="GO:0005737">
    <property type="term" value="C:cytoplasm"/>
    <property type="evidence" value="ECO:0007669"/>
    <property type="project" value="TreeGrafter"/>
</dbReference>
<dbReference type="GO" id="GO:0033743">
    <property type="term" value="F:peptide-methionine (R)-S-oxide reductase activity"/>
    <property type="evidence" value="ECO:0007669"/>
    <property type="project" value="UniProtKB-EC"/>
</dbReference>
<evidence type="ECO:0000256" key="5">
    <source>
        <dbReference type="ARBA" id="ARBA00022833"/>
    </source>
</evidence>
<evidence type="ECO:0000256" key="6">
    <source>
        <dbReference type="ARBA" id="ARBA00023002"/>
    </source>
</evidence>
<dbReference type="InterPro" id="IPR011057">
    <property type="entry name" value="Mss4-like_sf"/>
</dbReference>
<comment type="catalytic activity">
    <reaction evidence="7">
        <text>L-methionyl-[protein] + [thioredoxin]-disulfide + H2O = L-methionyl-(R)-S-oxide-[protein] + [thioredoxin]-dithiol</text>
        <dbReference type="Rhea" id="RHEA:24164"/>
        <dbReference type="Rhea" id="RHEA-COMP:10698"/>
        <dbReference type="Rhea" id="RHEA-COMP:10700"/>
        <dbReference type="Rhea" id="RHEA-COMP:12313"/>
        <dbReference type="Rhea" id="RHEA-COMP:12314"/>
        <dbReference type="ChEBI" id="CHEBI:15377"/>
        <dbReference type="ChEBI" id="CHEBI:16044"/>
        <dbReference type="ChEBI" id="CHEBI:29950"/>
        <dbReference type="ChEBI" id="CHEBI:45764"/>
        <dbReference type="ChEBI" id="CHEBI:50058"/>
        <dbReference type="EC" id="1.8.4.12"/>
    </reaction>
</comment>
<dbReference type="GO" id="GO:0030091">
    <property type="term" value="P:protein repair"/>
    <property type="evidence" value="ECO:0007669"/>
    <property type="project" value="InterPro"/>
</dbReference>
<comment type="cofactor">
    <cofactor evidence="1">
        <name>Zn(2+)</name>
        <dbReference type="ChEBI" id="CHEBI:29105"/>
    </cofactor>
</comment>
<keyword evidence="6 10" id="KW-0560">Oxidoreductase</keyword>
<dbReference type="Pfam" id="PF01641">
    <property type="entry name" value="SelR"/>
    <property type="match status" value="1"/>
</dbReference>
<evidence type="ECO:0000256" key="8">
    <source>
        <dbReference type="SAM" id="SignalP"/>
    </source>
</evidence>
<evidence type="ECO:0000256" key="7">
    <source>
        <dbReference type="ARBA" id="ARBA00048488"/>
    </source>
</evidence>
<dbReference type="EMBL" id="JAGTUU010000001">
    <property type="protein sequence ID" value="MBS0123169.1"/>
    <property type="molecule type" value="Genomic_DNA"/>
</dbReference>
<dbReference type="GO" id="GO:0046872">
    <property type="term" value="F:metal ion binding"/>
    <property type="evidence" value="ECO:0007669"/>
    <property type="project" value="UniProtKB-KW"/>
</dbReference>
<keyword evidence="11" id="KW-1185">Reference proteome</keyword>
<dbReference type="Gene3D" id="2.170.150.20">
    <property type="entry name" value="Peptide methionine sulfoxide reductase"/>
    <property type="match status" value="1"/>
</dbReference>
<protein>
    <recommendedName>
        <fullName evidence="3">peptide-methionine (R)-S-oxide reductase</fullName>
        <ecNumber evidence="3">1.8.4.12</ecNumber>
    </recommendedName>
</protein>
<dbReference type="NCBIfam" id="TIGR00357">
    <property type="entry name" value="peptide-methionine (R)-S-oxide reductase MsrB"/>
    <property type="match status" value="1"/>
</dbReference>
<dbReference type="InterPro" id="IPR002579">
    <property type="entry name" value="Met_Sox_Rdtase_MsrB_dom"/>
</dbReference>
<comment type="similarity">
    <text evidence="2">Belongs to the MsrB Met sulfoxide reductase family.</text>
</comment>
<dbReference type="RefSeq" id="WP_212535126.1">
    <property type="nucleotide sequence ID" value="NZ_JAGTUU010000001.1"/>
</dbReference>
<feature type="chain" id="PRO_5035296737" description="peptide-methionine (R)-S-oxide reductase" evidence="8">
    <location>
        <begin position="23"/>
        <end position="155"/>
    </location>
</feature>
<dbReference type="AlphaFoldDB" id="A0A8J8B6Z8"/>
<name>A0A8J8B6Z8_9RHOB</name>